<organism evidence="4 5">
    <name type="scientific">Penaeus vannamei</name>
    <name type="common">Whiteleg shrimp</name>
    <name type="synonym">Litopenaeus vannamei</name>
    <dbReference type="NCBI Taxonomy" id="6689"/>
    <lineage>
        <taxon>Eukaryota</taxon>
        <taxon>Metazoa</taxon>
        <taxon>Ecdysozoa</taxon>
        <taxon>Arthropoda</taxon>
        <taxon>Crustacea</taxon>
        <taxon>Multicrustacea</taxon>
        <taxon>Malacostraca</taxon>
        <taxon>Eumalacostraca</taxon>
        <taxon>Eucarida</taxon>
        <taxon>Decapoda</taxon>
        <taxon>Dendrobranchiata</taxon>
        <taxon>Penaeoidea</taxon>
        <taxon>Penaeidae</taxon>
        <taxon>Penaeus</taxon>
    </lineage>
</organism>
<feature type="region of interest" description="Disordered" evidence="1">
    <location>
        <begin position="206"/>
        <end position="240"/>
    </location>
</feature>
<feature type="signal peptide" evidence="3">
    <location>
        <begin position="1"/>
        <end position="22"/>
    </location>
</feature>
<feature type="chain" id="PRO_5018731409" description="MARVEL domain-containing protein" evidence="3">
    <location>
        <begin position="23"/>
        <end position="498"/>
    </location>
</feature>
<name>A0A3R7PRD3_PENVA</name>
<feature type="region of interest" description="Disordered" evidence="1">
    <location>
        <begin position="77"/>
        <end position="131"/>
    </location>
</feature>
<feature type="compositionally biased region" description="Low complexity" evidence="1">
    <location>
        <begin position="113"/>
        <end position="122"/>
    </location>
</feature>
<reference evidence="4 5" key="2">
    <citation type="submission" date="2019-01" db="EMBL/GenBank/DDBJ databases">
        <title>The decoding of complex shrimp genome reveals the adaptation for benthos swimmer, frequently molting mechanism and breeding impact on genome.</title>
        <authorList>
            <person name="Sun Y."/>
            <person name="Gao Y."/>
            <person name="Yu Y."/>
        </authorList>
    </citation>
    <scope>NUCLEOTIDE SEQUENCE [LARGE SCALE GENOMIC DNA]</scope>
    <source>
        <tissue evidence="4">Muscle</tissue>
    </source>
</reference>
<evidence type="ECO:0000313" key="4">
    <source>
        <dbReference type="EMBL" id="ROT74662.1"/>
    </source>
</evidence>
<keyword evidence="2" id="KW-0812">Transmembrane</keyword>
<feature type="transmembrane region" description="Helical" evidence="2">
    <location>
        <begin position="369"/>
        <end position="389"/>
    </location>
</feature>
<dbReference type="EMBL" id="QCYY01001863">
    <property type="protein sequence ID" value="ROT74662.1"/>
    <property type="molecule type" value="Genomic_DNA"/>
</dbReference>
<gene>
    <name evidence="4" type="ORF">C7M84_006813</name>
</gene>
<keyword evidence="2" id="KW-0472">Membrane</keyword>
<evidence type="ECO:0000256" key="2">
    <source>
        <dbReference type="SAM" id="Phobius"/>
    </source>
</evidence>
<protein>
    <recommendedName>
        <fullName evidence="6">MARVEL domain-containing protein</fullName>
    </recommendedName>
</protein>
<feature type="region of interest" description="Disordered" evidence="1">
    <location>
        <begin position="437"/>
        <end position="498"/>
    </location>
</feature>
<evidence type="ECO:0000256" key="1">
    <source>
        <dbReference type="SAM" id="MobiDB-lite"/>
    </source>
</evidence>
<keyword evidence="3" id="KW-0732">Signal</keyword>
<comment type="caution">
    <text evidence="4">The sequence shown here is derived from an EMBL/GenBank/DDBJ whole genome shotgun (WGS) entry which is preliminary data.</text>
</comment>
<feature type="transmembrane region" description="Helical" evidence="2">
    <location>
        <begin position="328"/>
        <end position="349"/>
    </location>
</feature>
<sequence>MCSVDEARLAWVLLLCPPSCLPTPPPAAMVQANEEVMSRPSECDSRPSTSGSGPYVHNKVAVSNRWPGGARPKIFNHRSFSSGSRPSVLSRASGSLRSVSRPGSRTGSGLGSRGSLLSGSVGTAEEVGSGVSRLRRELPSISDICGYDEVQELLRDIEQLECRRWTSDWDSFTIQSSHPDLDIPHDLDLLSHDFETISRCDSRLSWDSHAGRQPEDEEEDPDPSPGDNSPEPPRNRRPTPTVTIAWDDSHLKTSVGIFRLLLVVVSVITMTCACTVGTARLSIFVLPGAWRLRVVVFTAVFTILTTTILLLLHLSSLVHSLTLRWDKLVTVIYVFVCVCYLVSASLLLHLLHLYHTTYPWIPAWTKQQLLTTSLCGCACGVVSLVLAVISGCGWPRYGRVLSEGSTTDTTSSHHLHTLHHINPHALAGPAAGVLPSRGLRQGSGTSLGPGSYQGPHATTAFTPDSLNDPQPGPSKALPHNHTPARPQALHGLTQQHGV</sequence>
<keyword evidence="5" id="KW-1185">Reference proteome</keyword>
<evidence type="ECO:0000256" key="3">
    <source>
        <dbReference type="SAM" id="SignalP"/>
    </source>
</evidence>
<dbReference type="OrthoDB" id="6347385at2759"/>
<keyword evidence="2" id="KW-1133">Transmembrane helix</keyword>
<feature type="transmembrane region" description="Helical" evidence="2">
    <location>
        <begin position="292"/>
        <end position="316"/>
    </location>
</feature>
<evidence type="ECO:0008006" key="6">
    <source>
        <dbReference type="Google" id="ProtNLM"/>
    </source>
</evidence>
<reference evidence="4 5" key="1">
    <citation type="submission" date="2018-04" db="EMBL/GenBank/DDBJ databases">
        <authorList>
            <person name="Zhang X."/>
            <person name="Yuan J."/>
            <person name="Li F."/>
            <person name="Xiang J."/>
        </authorList>
    </citation>
    <scope>NUCLEOTIDE SEQUENCE [LARGE SCALE GENOMIC DNA]</scope>
    <source>
        <tissue evidence="4">Muscle</tissue>
    </source>
</reference>
<dbReference type="Proteomes" id="UP000283509">
    <property type="component" value="Unassembled WGS sequence"/>
</dbReference>
<evidence type="ECO:0000313" key="5">
    <source>
        <dbReference type="Proteomes" id="UP000283509"/>
    </source>
</evidence>
<feature type="compositionally biased region" description="Polar residues" evidence="1">
    <location>
        <begin position="78"/>
        <end position="98"/>
    </location>
</feature>
<dbReference type="AlphaFoldDB" id="A0A3R7PRD3"/>
<feature type="compositionally biased region" description="Polar residues" evidence="1">
    <location>
        <begin position="459"/>
        <end position="468"/>
    </location>
</feature>
<accession>A0A3R7PRD3</accession>
<proteinExistence type="predicted"/>
<feature type="transmembrane region" description="Helical" evidence="2">
    <location>
        <begin position="260"/>
        <end position="286"/>
    </location>
</feature>